<comment type="subcellular location">
    <subcellularLocation>
        <location evidence="1">Nucleus</location>
    </subcellularLocation>
</comment>
<dbReference type="GO" id="GO:0005736">
    <property type="term" value="C:RNA polymerase I complex"/>
    <property type="evidence" value="ECO:0007669"/>
    <property type="project" value="TreeGrafter"/>
</dbReference>
<dbReference type="AlphaFoldDB" id="A0A6S9RKM4"/>
<evidence type="ECO:0000256" key="3">
    <source>
        <dbReference type="ARBA" id="ARBA00023163"/>
    </source>
</evidence>
<evidence type="ECO:0000259" key="5">
    <source>
        <dbReference type="Pfam" id="PF17875"/>
    </source>
</evidence>
<evidence type="ECO:0000256" key="2">
    <source>
        <dbReference type="ARBA" id="ARBA00022478"/>
    </source>
</evidence>
<dbReference type="InterPro" id="IPR036898">
    <property type="entry name" value="RNA_pol_Rpb7-like_N_sf"/>
</dbReference>
<sequence>MALFEVEAKLHVKLSPAYLGNLQAGIFDQLNKSLLKHIDDLGGVVLSYDNVRVLSKHASIHNDDPFLYVPISLSTLMFAPTVGDKLEAVVTRHGRDHLALLVYGLFNASTSARKIPRSVKYVPGQTVIFAVDSLKIHGRILSLEGHLCEGPAVAATTPSKLMNIASADSLTTNRATKAKKRRTEL</sequence>
<evidence type="ECO:0000256" key="1">
    <source>
        <dbReference type="ARBA" id="ARBA00004123"/>
    </source>
</evidence>
<evidence type="ECO:0000256" key="4">
    <source>
        <dbReference type="ARBA" id="ARBA00023242"/>
    </source>
</evidence>
<dbReference type="PANTHER" id="PTHR12709">
    <property type="entry name" value="DNA-DIRECTED RNA POLYMERASE II, III"/>
    <property type="match status" value="1"/>
</dbReference>
<protein>
    <recommendedName>
        <fullName evidence="5">RPA43 OB domain-containing protein</fullName>
    </recommendedName>
</protein>
<dbReference type="InterPro" id="IPR045113">
    <property type="entry name" value="Rpb7-like"/>
</dbReference>
<gene>
    <name evidence="6" type="ORF">PCAR00345_LOCUS4408</name>
    <name evidence="7" type="ORF">PCAR00345_LOCUS4409</name>
</gene>
<dbReference type="PANTHER" id="PTHR12709:SF5">
    <property type="entry name" value="DNA-DIRECTED RNA POLYMERASE I SUBUNIT RPA43"/>
    <property type="match status" value="1"/>
</dbReference>
<feature type="domain" description="RPA43 OB" evidence="5">
    <location>
        <begin position="80"/>
        <end position="157"/>
    </location>
</feature>
<keyword evidence="4" id="KW-0539">Nucleus</keyword>
<keyword evidence="2" id="KW-0240">DNA-directed RNA polymerase</keyword>
<dbReference type="Gene3D" id="3.30.1490.120">
    <property type="entry name" value="RNA polymerase Rpb7-like, N-terminal domain"/>
    <property type="match status" value="1"/>
</dbReference>
<dbReference type="GO" id="GO:0006352">
    <property type="term" value="P:DNA-templated transcription initiation"/>
    <property type="evidence" value="ECO:0007669"/>
    <property type="project" value="InterPro"/>
</dbReference>
<dbReference type="Pfam" id="PF17875">
    <property type="entry name" value="RPA43_OB"/>
    <property type="match status" value="1"/>
</dbReference>
<accession>A0A6S9RKM4</accession>
<dbReference type="Gene3D" id="2.40.50.1060">
    <property type="match status" value="1"/>
</dbReference>
<dbReference type="EMBL" id="HBIZ01007680">
    <property type="protein sequence ID" value="CAE0751823.1"/>
    <property type="molecule type" value="Transcribed_RNA"/>
</dbReference>
<evidence type="ECO:0000313" key="7">
    <source>
        <dbReference type="EMBL" id="CAE0751824.1"/>
    </source>
</evidence>
<organism evidence="6">
    <name type="scientific">Chrysotila carterae</name>
    <name type="common">Marine alga</name>
    <name type="synonym">Syracosphaera carterae</name>
    <dbReference type="NCBI Taxonomy" id="13221"/>
    <lineage>
        <taxon>Eukaryota</taxon>
        <taxon>Haptista</taxon>
        <taxon>Haptophyta</taxon>
        <taxon>Prymnesiophyceae</taxon>
        <taxon>Isochrysidales</taxon>
        <taxon>Isochrysidaceae</taxon>
        <taxon>Chrysotila</taxon>
    </lineage>
</organism>
<dbReference type="GO" id="GO:0006362">
    <property type="term" value="P:transcription elongation by RNA polymerase I"/>
    <property type="evidence" value="ECO:0007669"/>
    <property type="project" value="TreeGrafter"/>
</dbReference>
<reference evidence="6" key="1">
    <citation type="submission" date="2021-01" db="EMBL/GenBank/DDBJ databases">
        <authorList>
            <person name="Corre E."/>
            <person name="Pelletier E."/>
            <person name="Niang G."/>
            <person name="Scheremetjew M."/>
            <person name="Finn R."/>
            <person name="Kale V."/>
            <person name="Holt S."/>
            <person name="Cochrane G."/>
            <person name="Meng A."/>
            <person name="Brown T."/>
            <person name="Cohen L."/>
        </authorList>
    </citation>
    <scope>NUCLEOTIDE SEQUENCE</scope>
    <source>
        <strain evidence="6">CCMP645</strain>
    </source>
</reference>
<keyword evidence="3" id="KW-0804">Transcription</keyword>
<dbReference type="InterPro" id="IPR041178">
    <property type="entry name" value="RPA43_OB"/>
</dbReference>
<name>A0A6S9RKM4_CHRCT</name>
<dbReference type="EMBL" id="HBIZ01007681">
    <property type="protein sequence ID" value="CAE0751824.1"/>
    <property type="molecule type" value="Transcribed_RNA"/>
</dbReference>
<evidence type="ECO:0000313" key="6">
    <source>
        <dbReference type="EMBL" id="CAE0751823.1"/>
    </source>
</evidence>
<proteinExistence type="predicted"/>